<dbReference type="InterPro" id="IPR000056">
    <property type="entry name" value="Ribul_P_3_epim-like"/>
</dbReference>
<dbReference type="GO" id="GO:0046872">
    <property type="term" value="F:metal ion binding"/>
    <property type="evidence" value="ECO:0007669"/>
    <property type="project" value="UniProtKB-KW"/>
</dbReference>
<dbReference type="AlphaFoldDB" id="A0A1L7LLA6"/>
<dbReference type="PANTHER" id="PTHR11749">
    <property type="entry name" value="RIBULOSE-5-PHOSPHATE-3-EPIMERASE"/>
    <property type="match status" value="1"/>
</dbReference>
<gene>
    <name evidence="3" type="ORF">SRT_17540</name>
</gene>
<proteinExistence type="predicted"/>
<dbReference type="InterPro" id="IPR013785">
    <property type="entry name" value="Aldolase_TIM"/>
</dbReference>
<keyword evidence="1" id="KW-0479">Metal-binding</keyword>
<evidence type="ECO:0000256" key="2">
    <source>
        <dbReference type="ARBA" id="ARBA00023235"/>
    </source>
</evidence>
<accession>A0A1L7LLA6</accession>
<dbReference type="GO" id="GO:0005975">
    <property type="term" value="P:carbohydrate metabolic process"/>
    <property type="evidence" value="ECO:0007669"/>
    <property type="project" value="InterPro"/>
</dbReference>
<dbReference type="GO" id="GO:0016857">
    <property type="term" value="F:racemase and epimerase activity, acting on carbohydrates and derivatives"/>
    <property type="evidence" value="ECO:0007669"/>
    <property type="project" value="InterPro"/>
</dbReference>
<protein>
    <submittedName>
        <fullName evidence="3">Ribulose-phosphate 3-epimerase</fullName>
    </submittedName>
</protein>
<name>A0A1L7LLA6_9STRE</name>
<dbReference type="Gene3D" id="3.20.20.70">
    <property type="entry name" value="Aldolase class I"/>
    <property type="match status" value="1"/>
</dbReference>
<keyword evidence="2" id="KW-0413">Isomerase</keyword>
<evidence type="ECO:0000313" key="3">
    <source>
        <dbReference type="EMBL" id="BAQ25015.1"/>
    </source>
</evidence>
<keyword evidence="4" id="KW-1185">Reference proteome</keyword>
<reference evidence="3 4" key="1">
    <citation type="journal article" date="2016" name="Microbiol. Immunol.">
        <title>Complete genome sequence of Streptococcus troglodytae TKU31 isolated from the oral cavity of a chimpanzee (Pan troglodytes).</title>
        <authorList>
            <person name="Okamoto M."/>
            <person name="Naito M."/>
            <person name="Miyanohara M."/>
            <person name="Imai S."/>
            <person name="Nomura Y."/>
            <person name="Saito W."/>
            <person name="Momoi Y."/>
            <person name="Takada K."/>
            <person name="Miyabe-Nishiwaki T."/>
            <person name="Tomonaga M."/>
            <person name="Hanada N."/>
        </authorList>
    </citation>
    <scope>NUCLEOTIDE SEQUENCE [LARGE SCALE GENOMIC DNA]</scope>
    <source>
        <strain evidence="4">TKU 31</strain>
    </source>
</reference>
<dbReference type="SUPFAM" id="SSF51366">
    <property type="entry name" value="Ribulose-phoshate binding barrel"/>
    <property type="match status" value="1"/>
</dbReference>
<dbReference type="Proteomes" id="UP000217758">
    <property type="component" value="Chromosome"/>
</dbReference>
<evidence type="ECO:0000256" key="1">
    <source>
        <dbReference type="ARBA" id="ARBA00022723"/>
    </source>
</evidence>
<dbReference type="EMBL" id="AP014612">
    <property type="protein sequence ID" value="BAQ25015.1"/>
    <property type="molecule type" value="Genomic_DNA"/>
</dbReference>
<sequence length="123" mass="13795">MLLNQIAPSILAADYANFESELKRIEETGVKYVHIDIMDGQFVPSISFGAGVVASMRKHSKLVFDCHLMVINPERYVDDFSQAGADIMTVHAEATHHIHGALQKNQGCWYEGRDCHQSWNTSC</sequence>
<dbReference type="CDD" id="cd00429">
    <property type="entry name" value="RPE"/>
    <property type="match status" value="1"/>
</dbReference>
<dbReference type="Pfam" id="PF00834">
    <property type="entry name" value="Ribul_P_3_epim"/>
    <property type="match status" value="1"/>
</dbReference>
<organism evidence="3 4">
    <name type="scientific">Streptococcus troglodytae</name>
    <dbReference type="NCBI Taxonomy" id="1111760"/>
    <lineage>
        <taxon>Bacteria</taxon>
        <taxon>Bacillati</taxon>
        <taxon>Bacillota</taxon>
        <taxon>Bacilli</taxon>
        <taxon>Lactobacillales</taxon>
        <taxon>Streptococcaceae</taxon>
        <taxon>Streptococcus</taxon>
    </lineage>
</organism>
<evidence type="ECO:0000313" key="4">
    <source>
        <dbReference type="Proteomes" id="UP000217758"/>
    </source>
</evidence>
<dbReference type="KEGG" id="strg:SRT_17540"/>
<dbReference type="InterPro" id="IPR011060">
    <property type="entry name" value="RibuloseP-bd_barrel"/>
</dbReference>